<feature type="domain" description="Calponin-homology (CH)" evidence="1">
    <location>
        <begin position="22"/>
        <end position="111"/>
    </location>
</feature>
<dbReference type="EMBL" id="MCGT01000033">
    <property type="protein sequence ID" value="ORX47481.1"/>
    <property type="molecule type" value="Genomic_DNA"/>
</dbReference>
<proteinExistence type="predicted"/>
<comment type="caution">
    <text evidence="2">The sequence shown here is derived from an EMBL/GenBank/DDBJ whole genome shotgun (WGS) entry which is preliminary data.</text>
</comment>
<dbReference type="GO" id="GO:0007015">
    <property type="term" value="P:actin filament organization"/>
    <property type="evidence" value="ECO:0007669"/>
    <property type="project" value="TreeGrafter"/>
</dbReference>
<dbReference type="GO" id="GO:0015629">
    <property type="term" value="C:actin cytoskeleton"/>
    <property type="evidence" value="ECO:0007669"/>
    <property type="project" value="TreeGrafter"/>
</dbReference>
<dbReference type="CDD" id="cd00014">
    <property type="entry name" value="CH_SF"/>
    <property type="match status" value="1"/>
</dbReference>
<dbReference type="GO" id="GO:0051015">
    <property type="term" value="F:actin filament binding"/>
    <property type="evidence" value="ECO:0007669"/>
    <property type="project" value="TreeGrafter"/>
</dbReference>
<dbReference type="OrthoDB" id="21595at2759"/>
<name>A0A1X2G855_9FUNG</name>
<dbReference type="InterPro" id="IPR001715">
    <property type="entry name" value="CH_dom"/>
</dbReference>
<dbReference type="Proteomes" id="UP000242146">
    <property type="component" value="Unassembled WGS sequence"/>
</dbReference>
<protein>
    <recommendedName>
        <fullName evidence="1">Calponin-homology (CH) domain-containing protein</fullName>
    </recommendedName>
</protein>
<dbReference type="AlphaFoldDB" id="A0A1X2G855"/>
<dbReference type="SUPFAM" id="SSF47576">
    <property type="entry name" value="Calponin-homology domain, CH-domain"/>
    <property type="match status" value="1"/>
</dbReference>
<gene>
    <name evidence="2" type="ORF">DM01DRAFT_1140402</name>
</gene>
<dbReference type="InterPro" id="IPR036872">
    <property type="entry name" value="CH_dom_sf"/>
</dbReference>
<keyword evidence="3" id="KW-1185">Reference proteome</keyword>
<dbReference type="PANTHER" id="PTHR47385">
    <property type="entry name" value="CALPONIN"/>
    <property type="match status" value="1"/>
</dbReference>
<sequence>MKRSISYSVPIPAIPSNDQPVYAHHQWIRTWIESILERPLPTTNLFLSLRDGVFLCRLVNQLKPNSIVHIHQGKSRAAKEENIRRFLEAGPRVSHSTTNLGLILFLLLYII</sequence>
<accession>A0A1X2G855</accession>
<dbReference type="Pfam" id="PF00307">
    <property type="entry name" value="CH"/>
    <property type="match status" value="1"/>
</dbReference>
<dbReference type="PROSITE" id="PS50021">
    <property type="entry name" value="CH"/>
    <property type="match status" value="1"/>
</dbReference>
<dbReference type="STRING" id="101127.A0A1X2G855"/>
<reference evidence="2 3" key="1">
    <citation type="submission" date="2016-07" db="EMBL/GenBank/DDBJ databases">
        <title>Pervasive Adenine N6-methylation of Active Genes in Fungi.</title>
        <authorList>
            <consortium name="DOE Joint Genome Institute"/>
            <person name="Mondo S.J."/>
            <person name="Dannebaum R.O."/>
            <person name="Kuo R.C."/>
            <person name="Labutti K."/>
            <person name="Haridas S."/>
            <person name="Kuo A."/>
            <person name="Salamov A."/>
            <person name="Ahrendt S.R."/>
            <person name="Lipzen A."/>
            <person name="Sullivan W."/>
            <person name="Andreopoulos W.B."/>
            <person name="Clum A."/>
            <person name="Lindquist E."/>
            <person name="Daum C."/>
            <person name="Ramamoorthy G.K."/>
            <person name="Gryganskyi A."/>
            <person name="Culley D."/>
            <person name="Magnuson J.K."/>
            <person name="James T.Y."/>
            <person name="O'Malley M.A."/>
            <person name="Stajich J.E."/>
            <person name="Spatafora J.W."/>
            <person name="Visel A."/>
            <person name="Grigoriev I.V."/>
        </authorList>
    </citation>
    <scope>NUCLEOTIDE SEQUENCE [LARGE SCALE GENOMIC DNA]</scope>
    <source>
        <strain evidence="2 3">NRRL 3301</strain>
    </source>
</reference>
<dbReference type="InterPro" id="IPR050606">
    <property type="entry name" value="Calponin-like"/>
</dbReference>
<evidence type="ECO:0000313" key="2">
    <source>
        <dbReference type="EMBL" id="ORX47481.1"/>
    </source>
</evidence>
<evidence type="ECO:0000313" key="3">
    <source>
        <dbReference type="Proteomes" id="UP000242146"/>
    </source>
</evidence>
<dbReference type="PANTHER" id="PTHR47385:SF14">
    <property type="entry name" value="TRANSGELIN"/>
    <property type="match status" value="1"/>
</dbReference>
<dbReference type="Gene3D" id="1.10.418.10">
    <property type="entry name" value="Calponin-like domain"/>
    <property type="match status" value="1"/>
</dbReference>
<organism evidence="2 3">
    <name type="scientific">Hesseltinella vesiculosa</name>
    <dbReference type="NCBI Taxonomy" id="101127"/>
    <lineage>
        <taxon>Eukaryota</taxon>
        <taxon>Fungi</taxon>
        <taxon>Fungi incertae sedis</taxon>
        <taxon>Mucoromycota</taxon>
        <taxon>Mucoromycotina</taxon>
        <taxon>Mucoromycetes</taxon>
        <taxon>Mucorales</taxon>
        <taxon>Cunninghamellaceae</taxon>
        <taxon>Hesseltinella</taxon>
    </lineage>
</organism>
<evidence type="ECO:0000259" key="1">
    <source>
        <dbReference type="PROSITE" id="PS50021"/>
    </source>
</evidence>